<accession>A0A6F9D718</accession>
<dbReference type="InterPro" id="IPR002110">
    <property type="entry name" value="Ankyrin_rpt"/>
</dbReference>
<dbReference type="GO" id="GO:0008270">
    <property type="term" value="F:zinc ion binding"/>
    <property type="evidence" value="ECO:0007669"/>
    <property type="project" value="UniProtKB-KW"/>
</dbReference>
<organism evidence="12">
    <name type="scientific">Phallusia mammillata</name>
    <dbReference type="NCBI Taxonomy" id="59560"/>
    <lineage>
        <taxon>Eukaryota</taxon>
        <taxon>Metazoa</taxon>
        <taxon>Chordata</taxon>
        <taxon>Tunicata</taxon>
        <taxon>Ascidiacea</taxon>
        <taxon>Phlebobranchia</taxon>
        <taxon>Ascidiidae</taxon>
        <taxon>Phallusia</taxon>
    </lineage>
</organism>
<keyword evidence="3" id="KW-0677">Repeat</keyword>
<dbReference type="PANTHER" id="PTHR24150">
    <property type="entry name" value="ANKYRIN REPEAT AND MYND DOMAIN-CONTAINING PROTEIN 2"/>
    <property type="match status" value="1"/>
</dbReference>
<proteinExistence type="evidence at transcript level"/>
<feature type="repeat" description="ANK" evidence="9">
    <location>
        <begin position="38"/>
        <end position="70"/>
    </location>
</feature>
<sequence>MTESVQSKIFEEIDNGNLEHIKEIYEKETIPKNVYNEDGMTALMQAAYKGQTEICRFLLVQGADVNATCHENNYTALMMACLSGKLETVQLLLDNDADSEKLNSVQKTAAQLASFVGQHECATAIKNFLSLNKLEPYIVCQGVNDPRLPEEAAGPLQKLVVLSNPHPVKIVLFIKDSPELCDVEVIKKAENVLMDLCSKCVRSKNDYDEVLALKLFYYSSILKICYDFAKQNGVQKWDALAKKLLHSDGDGFQVTVENIIRKSLQQFPYIDMPLLQYFVKTIAPVKIGSDPTALSCLFSMFSGMHAASQRHNICETCATNASPLKCSRCKKVCYCSKQCQKLHWFIHKKHCST</sequence>
<dbReference type="AlphaFoldDB" id="A0A6F9D718"/>
<dbReference type="PROSITE" id="PS50088">
    <property type="entry name" value="ANK_REPEAT"/>
    <property type="match status" value="2"/>
</dbReference>
<evidence type="ECO:0000259" key="11">
    <source>
        <dbReference type="PROSITE" id="PS50865"/>
    </source>
</evidence>
<name>A0A6F9D718_9ASCI</name>
<evidence type="ECO:0000256" key="2">
    <source>
        <dbReference type="ARBA" id="ARBA00022723"/>
    </source>
</evidence>
<keyword evidence="6 9" id="KW-0040">ANK repeat</keyword>
<evidence type="ECO:0000256" key="6">
    <source>
        <dbReference type="ARBA" id="ARBA00023043"/>
    </source>
</evidence>
<dbReference type="InterPro" id="IPR002893">
    <property type="entry name" value="Znf_MYND"/>
</dbReference>
<evidence type="ECO:0000256" key="1">
    <source>
        <dbReference type="ARBA" id="ARBA00004138"/>
    </source>
</evidence>
<feature type="domain" description="MYND-type" evidence="11">
    <location>
        <begin position="314"/>
        <end position="351"/>
    </location>
</feature>
<evidence type="ECO:0000256" key="9">
    <source>
        <dbReference type="PROSITE-ProRule" id="PRU00023"/>
    </source>
</evidence>
<evidence type="ECO:0000256" key="4">
    <source>
        <dbReference type="ARBA" id="ARBA00022771"/>
    </source>
</evidence>
<dbReference type="InterPro" id="IPR052452">
    <property type="entry name" value="Ankyrin-MYND_dom_contain_2"/>
</dbReference>
<evidence type="ECO:0000256" key="5">
    <source>
        <dbReference type="ARBA" id="ARBA00022833"/>
    </source>
</evidence>
<dbReference type="Gene3D" id="6.10.140.2220">
    <property type="match status" value="1"/>
</dbReference>
<dbReference type="Pfam" id="PF12796">
    <property type="entry name" value="Ank_2"/>
    <property type="match status" value="2"/>
</dbReference>
<evidence type="ECO:0000256" key="10">
    <source>
        <dbReference type="PROSITE-ProRule" id="PRU00134"/>
    </source>
</evidence>
<protein>
    <submittedName>
        <fullName evidence="12">Ankyrin repeat and MYND domain-containing protein 2</fullName>
    </submittedName>
</protein>
<keyword evidence="4 10" id="KW-0863">Zinc-finger</keyword>
<reference evidence="12" key="1">
    <citation type="submission" date="2020-04" db="EMBL/GenBank/DDBJ databases">
        <authorList>
            <person name="Neveu A P."/>
        </authorList>
    </citation>
    <scope>NUCLEOTIDE SEQUENCE</scope>
    <source>
        <tissue evidence="12">Whole embryo</tissue>
    </source>
</reference>
<dbReference type="SUPFAM" id="SSF48403">
    <property type="entry name" value="Ankyrin repeat"/>
    <property type="match status" value="1"/>
</dbReference>
<keyword evidence="5" id="KW-0862">Zinc</keyword>
<evidence type="ECO:0000256" key="8">
    <source>
        <dbReference type="ARBA" id="ARBA00023273"/>
    </source>
</evidence>
<evidence type="ECO:0000256" key="7">
    <source>
        <dbReference type="ARBA" id="ARBA00023069"/>
    </source>
</evidence>
<dbReference type="SUPFAM" id="SSF144232">
    <property type="entry name" value="HIT/MYND zinc finger-like"/>
    <property type="match status" value="1"/>
</dbReference>
<comment type="subcellular location">
    <subcellularLocation>
        <location evidence="1">Cell projection</location>
        <location evidence="1">Cilium</location>
    </subcellularLocation>
</comment>
<dbReference type="Gene3D" id="1.25.40.20">
    <property type="entry name" value="Ankyrin repeat-containing domain"/>
    <property type="match status" value="1"/>
</dbReference>
<feature type="repeat" description="ANK" evidence="9">
    <location>
        <begin position="72"/>
        <end position="104"/>
    </location>
</feature>
<dbReference type="InterPro" id="IPR036770">
    <property type="entry name" value="Ankyrin_rpt-contain_sf"/>
</dbReference>
<dbReference type="EMBL" id="LR782916">
    <property type="protein sequence ID" value="CAB3221708.1"/>
    <property type="molecule type" value="mRNA"/>
</dbReference>
<dbReference type="GO" id="GO:0005929">
    <property type="term" value="C:cilium"/>
    <property type="evidence" value="ECO:0007669"/>
    <property type="project" value="UniProtKB-SubCell"/>
</dbReference>
<dbReference type="PANTHER" id="PTHR24150:SF8">
    <property type="entry name" value="ANKYRIN REPEAT AND MYND DOMAIN-CONTAINING PROTEIN 2"/>
    <property type="match status" value="1"/>
</dbReference>
<dbReference type="Pfam" id="PF01753">
    <property type="entry name" value="zf-MYND"/>
    <property type="match status" value="1"/>
</dbReference>
<keyword evidence="8" id="KW-0966">Cell projection</keyword>
<keyword evidence="7" id="KW-0969">Cilium</keyword>
<evidence type="ECO:0000313" key="12">
    <source>
        <dbReference type="EMBL" id="CAB3221708.1"/>
    </source>
</evidence>
<dbReference type="PROSITE" id="PS50297">
    <property type="entry name" value="ANK_REP_REGION"/>
    <property type="match status" value="2"/>
</dbReference>
<evidence type="ECO:0000256" key="3">
    <source>
        <dbReference type="ARBA" id="ARBA00022737"/>
    </source>
</evidence>
<dbReference type="PROSITE" id="PS50865">
    <property type="entry name" value="ZF_MYND_2"/>
    <property type="match status" value="1"/>
</dbReference>
<gene>
    <name evidence="12" type="primary">Ankmy2</name>
</gene>
<keyword evidence="2" id="KW-0479">Metal-binding</keyword>
<dbReference type="SMART" id="SM00248">
    <property type="entry name" value="ANK"/>
    <property type="match status" value="2"/>
</dbReference>